<comment type="caution">
    <text evidence="2">The sequence shown here is derived from an EMBL/GenBank/DDBJ whole genome shotgun (WGS) entry which is preliminary data.</text>
</comment>
<feature type="compositionally biased region" description="Low complexity" evidence="1">
    <location>
        <begin position="71"/>
        <end position="80"/>
    </location>
</feature>
<keyword evidence="3" id="KW-1185">Reference proteome</keyword>
<feature type="compositionally biased region" description="Basic and acidic residues" evidence="1">
    <location>
        <begin position="81"/>
        <end position="92"/>
    </location>
</feature>
<dbReference type="AlphaFoldDB" id="A0A1Q9E0S7"/>
<sequence>MRSSTKEVFKVARCGVLQAKDPLCLAACSTPGCGPDGGREKNPKHGRCVPGTRGRCLQVLFSSVTKKMHPSSASSASTASDESKEHDAHDGSDGTDASAGCDGNCRPCLFFFKKKGCNRQPCKFCHAEIHRLRTEEYQRARTERYFAEKSTKKIASGEKEFQQHEIALRLSLRALRTHRASASVQIAGCEVLRCLAELAEAAQLAKRAFPEDSAVHRAADALLSFAIPRSAAAIGSLMDSATTDETAQRNAICSLGHLAGYGGVAWRGASRVALNRILRAMAQHKGSPVLVASGLWALGRFAERVDAPRGGLQDAAQQAKKSHPNSALVGRHADELIAYLMYFDQGALSKVHSHFAFKAAVPPPGSVPALVNAPAFYGCDGAHEHSERAAQA</sequence>
<protein>
    <recommendedName>
        <fullName evidence="4">C3H1-type domain-containing protein</fullName>
    </recommendedName>
</protein>
<dbReference type="OrthoDB" id="414235at2759"/>
<dbReference type="Proteomes" id="UP000186817">
    <property type="component" value="Unassembled WGS sequence"/>
</dbReference>
<dbReference type="EMBL" id="LSRX01000307">
    <property type="protein sequence ID" value="OLQ01025.1"/>
    <property type="molecule type" value="Genomic_DNA"/>
</dbReference>
<evidence type="ECO:0000313" key="2">
    <source>
        <dbReference type="EMBL" id="OLQ01025.1"/>
    </source>
</evidence>
<gene>
    <name evidence="2" type="ORF">AK812_SmicGene16278</name>
</gene>
<proteinExistence type="predicted"/>
<name>A0A1Q9E0S7_SYMMI</name>
<reference evidence="2 3" key="1">
    <citation type="submission" date="2016-02" db="EMBL/GenBank/DDBJ databases">
        <title>Genome analysis of coral dinoflagellate symbionts highlights evolutionary adaptations to a symbiotic lifestyle.</title>
        <authorList>
            <person name="Aranda M."/>
            <person name="Li Y."/>
            <person name="Liew Y.J."/>
            <person name="Baumgarten S."/>
            <person name="Simakov O."/>
            <person name="Wilson M."/>
            <person name="Piel J."/>
            <person name="Ashoor H."/>
            <person name="Bougouffa S."/>
            <person name="Bajic V.B."/>
            <person name="Ryu T."/>
            <person name="Ravasi T."/>
            <person name="Bayer T."/>
            <person name="Micklem G."/>
            <person name="Kim H."/>
            <person name="Bhak J."/>
            <person name="Lajeunesse T.C."/>
            <person name="Voolstra C.R."/>
        </authorList>
    </citation>
    <scope>NUCLEOTIDE SEQUENCE [LARGE SCALE GENOMIC DNA]</scope>
    <source>
        <strain evidence="2 3">CCMP2467</strain>
    </source>
</reference>
<evidence type="ECO:0000256" key="1">
    <source>
        <dbReference type="SAM" id="MobiDB-lite"/>
    </source>
</evidence>
<evidence type="ECO:0008006" key="4">
    <source>
        <dbReference type="Google" id="ProtNLM"/>
    </source>
</evidence>
<feature type="region of interest" description="Disordered" evidence="1">
    <location>
        <begin position="67"/>
        <end position="98"/>
    </location>
</feature>
<accession>A0A1Q9E0S7</accession>
<evidence type="ECO:0000313" key="3">
    <source>
        <dbReference type="Proteomes" id="UP000186817"/>
    </source>
</evidence>
<organism evidence="2 3">
    <name type="scientific">Symbiodinium microadriaticum</name>
    <name type="common">Dinoflagellate</name>
    <name type="synonym">Zooxanthella microadriatica</name>
    <dbReference type="NCBI Taxonomy" id="2951"/>
    <lineage>
        <taxon>Eukaryota</taxon>
        <taxon>Sar</taxon>
        <taxon>Alveolata</taxon>
        <taxon>Dinophyceae</taxon>
        <taxon>Suessiales</taxon>
        <taxon>Symbiodiniaceae</taxon>
        <taxon>Symbiodinium</taxon>
    </lineage>
</organism>